<organism evidence="2 3">
    <name type="scientific">Trichlorobacter ammonificans</name>
    <dbReference type="NCBI Taxonomy" id="2916410"/>
    <lineage>
        <taxon>Bacteria</taxon>
        <taxon>Pseudomonadati</taxon>
        <taxon>Thermodesulfobacteriota</taxon>
        <taxon>Desulfuromonadia</taxon>
        <taxon>Geobacterales</taxon>
        <taxon>Geobacteraceae</taxon>
        <taxon>Trichlorobacter</taxon>
    </lineage>
</organism>
<keyword evidence="3" id="KW-1185">Reference proteome</keyword>
<evidence type="ECO:0000313" key="2">
    <source>
        <dbReference type="EMBL" id="CAH2031504.1"/>
    </source>
</evidence>
<gene>
    <name evidence="2" type="ORF">GEAMG1_1672</name>
</gene>
<protein>
    <submittedName>
        <fullName evidence="2">HNH nuclease</fullName>
    </submittedName>
</protein>
<dbReference type="RefSeq" id="WP_305732323.1">
    <property type="nucleotide sequence ID" value="NZ_OW150024.1"/>
</dbReference>
<dbReference type="Gene3D" id="1.10.30.50">
    <property type="match status" value="1"/>
</dbReference>
<evidence type="ECO:0000313" key="3">
    <source>
        <dbReference type="Proteomes" id="UP001295463"/>
    </source>
</evidence>
<dbReference type="InterPro" id="IPR002711">
    <property type="entry name" value="HNH"/>
</dbReference>
<reference evidence="2 3" key="1">
    <citation type="submission" date="2022-03" db="EMBL/GenBank/DDBJ databases">
        <authorList>
            <person name="Koch H."/>
        </authorList>
    </citation>
    <scope>NUCLEOTIDE SEQUENCE [LARGE SCALE GENOMIC DNA]</scope>
    <source>
        <strain evidence="2 3">G1</strain>
    </source>
</reference>
<feature type="domain" description="HNH nuclease" evidence="1">
    <location>
        <begin position="245"/>
        <end position="304"/>
    </location>
</feature>
<accession>A0ABN8HNB8</accession>
<sequence>MARRSKQQEPESLRKELIKLLTNFEYELQQGDLRSKVLSLVPAHDLLRDLGSSLIPKEHASSARDRIIHYLQKYPRTVIDGNELMVVAGIGEWARRVRELRVQFGWTIVNGVTAKEMDKEGEFPLDNIDVSKIGPDDYVLINEEQDRDAAFRWNKANEIRRKNLSVLNKILEYMRFNVGKQITGEELRYVANNKSEWARRVRELRTEYGWPVVTKTTGMPDLPVGMYVLVEDRQAPEHDRVIPDPVRRTVLQRDGYKCQECGWHHEKWNPSDPRHLEAHHVKQHAEGGANTEENLITLCNICHDNIHRRRVKR</sequence>
<dbReference type="Pfam" id="PF01844">
    <property type="entry name" value="HNH"/>
    <property type="match status" value="1"/>
</dbReference>
<dbReference type="InterPro" id="IPR003615">
    <property type="entry name" value="HNH_nuc"/>
</dbReference>
<dbReference type="Proteomes" id="UP001295463">
    <property type="component" value="Chromosome"/>
</dbReference>
<dbReference type="EMBL" id="OW150024">
    <property type="protein sequence ID" value="CAH2031504.1"/>
    <property type="molecule type" value="Genomic_DNA"/>
</dbReference>
<dbReference type="SMART" id="SM00507">
    <property type="entry name" value="HNHc"/>
    <property type="match status" value="1"/>
</dbReference>
<name>A0ABN8HNB8_9BACT</name>
<evidence type="ECO:0000259" key="1">
    <source>
        <dbReference type="SMART" id="SM00507"/>
    </source>
</evidence>
<dbReference type="CDD" id="cd00085">
    <property type="entry name" value="HNHc"/>
    <property type="match status" value="1"/>
</dbReference>
<proteinExistence type="predicted"/>